<evidence type="ECO:0000259" key="13">
    <source>
        <dbReference type="PROSITE" id="PS51189"/>
    </source>
</evidence>
<dbReference type="SUPFAM" id="SSF56112">
    <property type="entry name" value="Protein kinase-like (PK-like)"/>
    <property type="match status" value="1"/>
</dbReference>
<dbReference type="PROSITE" id="PS51189">
    <property type="entry name" value="FAT"/>
    <property type="match status" value="1"/>
</dbReference>
<dbReference type="Pfam" id="PF23593">
    <property type="entry name" value="HEAT_ATR"/>
    <property type="match status" value="1"/>
</dbReference>
<evidence type="ECO:0000256" key="3">
    <source>
        <dbReference type="ARBA" id="ARBA00022679"/>
    </source>
</evidence>
<evidence type="ECO:0000256" key="5">
    <source>
        <dbReference type="ARBA" id="ARBA00022741"/>
    </source>
</evidence>
<dbReference type="GO" id="GO:0005634">
    <property type="term" value="C:nucleus"/>
    <property type="evidence" value="ECO:0007669"/>
    <property type="project" value="TreeGrafter"/>
</dbReference>
<feature type="domain" description="FATC" evidence="14">
    <location>
        <begin position="2455"/>
        <end position="2487"/>
    </location>
</feature>
<dbReference type="InterPro" id="IPR011009">
    <property type="entry name" value="Kinase-like_dom_sf"/>
</dbReference>
<dbReference type="FunFam" id="3.30.1010.10:FF:000006">
    <property type="entry name" value="Serine/threonine-protein kinase TOR"/>
    <property type="match status" value="1"/>
</dbReference>
<dbReference type="Pfam" id="PF02260">
    <property type="entry name" value="FATC"/>
    <property type="match status" value="1"/>
</dbReference>
<dbReference type="Pfam" id="PF02259">
    <property type="entry name" value="FAT"/>
    <property type="match status" value="1"/>
</dbReference>
<dbReference type="GO" id="GO:0106310">
    <property type="term" value="F:protein serine kinase activity"/>
    <property type="evidence" value="ECO:0007669"/>
    <property type="project" value="RHEA"/>
</dbReference>
<dbReference type="InterPro" id="IPR014009">
    <property type="entry name" value="PIK_FAT"/>
</dbReference>
<protein>
    <recommendedName>
        <fullName evidence="10">Serine/threonine-protein kinase TOR</fullName>
        <ecNumber evidence="10">2.7.11.1</ecNumber>
    </recommendedName>
</protein>
<dbReference type="InterPro" id="IPR036940">
    <property type="entry name" value="PI3/4_kinase_cat_sf"/>
</dbReference>
<evidence type="ECO:0000259" key="12">
    <source>
        <dbReference type="PROSITE" id="PS50290"/>
    </source>
</evidence>
<comment type="catalytic activity">
    <reaction evidence="8 10">
        <text>L-threonyl-[protein] + ATP = O-phospho-L-threonyl-[protein] + ADP + H(+)</text>
        <dbReference type="Rhea" id="RHEA:46608"/>
        <dbReference type="Rhea" id="RHEA-COMP:11060"/>
        <dbReference type="Rhea" id="RHEA-COMP:11605"/>
        <dbReference type="ChEBI" id="CHEBI:15378"/>
        <dbReference type="ChEBI" id="CHEBI:30013"/>
        <dbReference type="ChEBI" id="CHEBI:30616"/>
        <dbReference type="ChEBI" id="CHEBI:61977"/>
        <dbReference type="ChEBI" id="CHEBI:456216"/>
        <dbReference type="EC" id="2.7.11.1"/>
    </reaction>
</comment>
<dbReference type="Pfam" id="PF11865">
    <property type="entry name" value="mTOR_dom"/>
    <property type="match status" value="1"/>
</dbReference>
<dbReference type="InterPro" id="IPR026683">
    <property type="entry name" value="TOR_cat"/>
</dbReference>
<dbReference type="InterPro" id="IPR003152">
    <property type="entry name" value="FATC_dom"/>
</dbReference>
<dbReference type="SMART" id="SM00146">
    <property type="entry name" value="PI3Kc"/>
    <property type="match status" value="1"/>
</dbReference>
<comment type="catalytic activity">
    <reaction evidence="9">
        <text>L-seryl-[protein] + ATP = O-phospho-L-seryl-[protein] + ADP + H(+)</text>
        <dbReference type="Rhea" id="RHEA:17989"/>
        <dbReference type="Rhea" id="RHEA-COMP:9863"/>
        <dbReference type="Rhea" id="RHEA-COMP:11604"/>
        <dbReference type="ChEBI" id="CHEBI:15378"/>
        <dbReference type="ChEBI" id="CHEBI:29999"/>
        <dbReference type="ChEBI" id="CHEBI:30616"/>
        <dbReference type="ChEBI" id="CHEBI:83421"/>
        <dbReference type="ChEBI" id="CHEBI:456216"/>
        <dbReference type="EC" id="2.7.11.1"/>
    </reaction>
</comment>
<keyword evidence="4" id="KW-0677">Repeat</keyword>
<dbReference type="PANTHER" id="PTHR11139">
    <property type="entry name" value="ATAXIA TELANGIECTASIA MUTATED ATM -RELATED"/>
    <property type="match status" value="1"/>
</dbReference>
<keyword evidence="7 10" id="KW-0067">ATP-binding</keyword>
<keyword evidence="2 10" id="KW-0723">Serine/threonine-protein kinase</keyword>
<feature type="domain" description="FAT" evidence="13">
    <location>
        <begin position="1367"/>
        <end position="1934"/>
    </location>
</feature>
<dbReference type="GO" id="GO:0016242">
    <property type="term" value="P:negative regulation of macroautophagy"/>
    <property type="evidence" value="ECO:0007669"/>
    <property type="project" value="TreeGrafter"/>
</dbReference>
<evidence type="ECO:0000259" key="14">
    <source>
        <dbReference type="PROSITE" id="PS51190"/>
    </source>
</evidence>
<dbReference type="PROSITE" id="PS51190">
    <property type="entry name" value="FATC"/>
    <property type="match status" value="1"/>
</dbReference>
<dbReference type="GO" id="GO:0031929">
    <property type="term" value="P:TOR signaling"/>
    <property type="evidence" value="ECO:0007669"/>
    <property type="project" value="TreeGrafter"/>
</dbReference>
<dbReference type="GO" id="GO:0005737">
    <property type="term" value="C:cytoplasm"/>
    <property type="evidence" value="ECO:0007669"/>
    <property type="project" value="TreeGrafter"/>
</dbReference>
<dbReference type="EMBL" id="GDKF01009385">
    <property type="protein sequence ID" value="JAT69237.1"/>
    <property type="molecule type" value="Transcribed_RNA"/>
</dbReference>
<dbReference type="SMART" id="SM01343">
    <property type="entry name" value="FATC"/>
    <property type="match status" value="1"/>
</dbReference>
<comment type="similarity">
    <text evidence="1 10">Belongs to the PI3/PI4-kinase family.</text>
</comment>
<dbReference type="SUPFAM" id="SSF48371">
    <property type="entry name" value="ARM repeat"/>
    <property type="match status" value="2"/>
</dbReference>
<dbReference type="InterPro" id="IPR009076">
    <property type="entry name" value="FRB_dom"/>
</dbReference>
<dbReference type="PROSITE" id="PS00916">
    <property type="entry name" value="PI3_4_KINASE_2"/>
    <property type="match status" value="1"/>
</dbReference>
<dbReference type="SMART" id="SM01346">
    <property type="entry name" value="DUF3385"/>
    <property type="match status" value="1"/>
</dbReference>
<evidence type="ECO:0000256" key="10">
    <source>
        <dbReference type="RuleBase" id="RU364109"/>
    </source>
</evidence>
<dbReference type="Gene3D" id="1.20.120.150">
    <property type="entry name" value="FKBP12-rapamycin binding domain"/>
    <property type="match status" value="1"/>
</dbReference>
<feature type="region of interest" description="Disordered" evidence="11">
    <location>
        <begin position="2397"/>
        <end position="2422"/>
    </location>
</feature>
<dbReference type="Gene3D" id="1.25.10.10">
    <property type="entry name" value="Leucine-rich Repeat Variant"/>
    <property type="match status" value="5"/>
</dbReference>
<dbReference type="InterPro" id="IPR057564">
    <property type="entry name" value="HEAT_ATR"/>
</dbReference>
<dbReference type="PROSITE" id="PS00915">
    <property type="entry name" value="PI3_4_KINASE_1"/>
    <property type="match status" value="1"/>
</dbReference>
<evidence type="ECO:0000256" key="2">
    <source>
        <dbReference type="ARBA" id="ARBA00022527"/>
    </source>
</evidence>
<feature type="domain" description="PI3K/PI4K catalytic" evidence="12">
    <location>
        <begin position="2109"/>
        <end position="2429"/>
    </location>
</feature>
<dbReference type="Gene3D" id="1.10.1070.11">
    <property type="entry name" value="Phosphatidylinositol 3-/4-kinase, catalytic domain"/>
    <property type="match status" value="1"/>
</dbReference>
<keyword evidence="6 10" id="KW-0418">Kinase</keyword>
<dbReference type="GO" id="GO:0005524">
    <property type="term" value="F:ATP binding"/>
    <property type="evidence" value="ECO:0007669"/>
    <property type="project" value="UniProtKB-KW"/>
</dbReference>
<dbReference type="GO" id="GO:0004674">
    <property type="term" value="F:protein serine/threonine kinase activity"/>
    <property type="evidence" value="ECO:0007669"/>
    <property type="project" value="UniProtKB-KW"/>
</dbReference>
<dbReference type="InterPro" id="IPR003151">
    <property type="entry name" value="PIK-rel_kinase_FAT"/>
</dbReference>
<accession>A0A1D1ZQZ7</accession>
<dbReference type="InterPro" id="IPR050517">
    <property type="entry name" value="DDR_Repair_Kinase"/>
</dbReference>
<dbReference type="SUPFAM" id="SSF47212">
    <property type="entry name" value="FKBP12-rapamycin-binding domain of FKBP-rapamycin-associated protein (FRAP)"/>
    <property type="match status" value="1"/>
</dbReference>
<dbReference type="InterPro" id="IPR011989">
    <property type="entry name" value="ARM-like"/>
</dbReference>
<dbReference type="Gene3D" id="3.30.1010.10">
    <property type="entry name" value="Phosphatidylinositol 3-kinase Catalytic Subunit, Chain A, domain 4"/>
    <property type="match status" value="1"/>
</dbReference>
<dbReference type="GO" id="GO:0044877">
    <property type="term" value="F:protein-containing complex binding"/>
    <property type="evidence" value="ECO:0007669"/>
    <property type="project" value="InterPro"/>
</dbReference>
<dbReference type="CDD" id="cd05169">
    <property type="entry name" value="PIKKc_TOR"/>
    <property type="match status" value="1"/>
</dbReference>
<dbReference type="Pfam" id="PF08771">
    <property type="entry name" value="FRB_dom"/>
    <property type="match status" value="1"/>
</dbReference>
<evidence type="ECO:0000256" key="1">
    <source>
        <dbReference type="ARBA" id="ARBA00011031"/>
    </source>
</evidence>
<evidence type="ECO:0000256" key="6">
    <source>
        <dbReference type="ARBA" id="ARBA00022777"/>
    </source>
</evidence>
<dbReference type="InterPro" id="IPR024585">
    <property type="entry name" value="mTOR_dom"/>
</dbReference>
<dbReference type="InterPro" id="IPR036738">
    <property type="entry name" value="FRB_sf"/>
</dbReference>
<organism evidence="15">
    <name type="scientific">Auxenochlorella protothecoides</name>
    <name type="common">Green microalga</name>
    <name type="synonym">Chlorella protothecoides</name>
    <dbReference type="NCBI Taxonomy" id="3075"/>
    <lineage>
        <taxon>Eukaryota</taxon>
        <taxon>Viridiplantae</taxon>
        <taxon>Chlorophyta</taxon>
        <taxon>core chlorophytes</taxon>
        <taxon>Trebouxiophyceae</taxon>
        <taxon>Chlorellales</taxon>
        <taxon>Chlorellaceae</taxon>
        <taxon>Auxenochlorella</taxon>
    </lineage>
</organism>
<gene>
    <name evidence="15" type="ORF">g.26306</name>
</gene>
<dbReference type="GO" id="GO:0031931">
    <property type="term" value="C:TORC1 complex"/>
    <property type="evidence" value="ECO:0007669"/>
    <property type="project" value="TreeGrafter"/>
</dbReference>
<dbReference type="GO" id="GO:0031932">
    <property type="term" value="C:TORC2 complex"/>
    <property type="evidence" value="ECO:0007669"/>
    <property type="project" value="TreeGrafter"/>
</dbReference>
<evidence type="ECO:0000256" key="11">
    <source>
        <dbReference type="SAM" id="MobiDB-lite"/>
    </source>
</evidence>
<sequence length="2487" mass="275788">MSATLSYQQPQKVPMKLDTLSRILAEICQPGFQERRDDHVLREFVDSEARNFTGERFNRFALEMNQRIKSLIRSNDVAERMGGLVAIEELAGSKMYSGSPARLADLVKLLMEVFQPASDQQLMEFAARTLGHTVKAGGALMAGVVEEQVKLGLSWLSDRAEYHRLAGTLVLHELAIAAPAVFNVHVKVFVEAIWNGIRDPKLHIRETAVAALQACLVLIEKRETRYRVQWYYRLFEQTKAGLARAAPVEIVHGSLLALGELVRHTGEFMLARYREVCETVLRFRDSKEKLIRRAIITLLPRLAAFAPERFTKSYLDSATEHLLAVLGSPADRGAGFAAIAEMSTSLSSAGVASKLRRGDYLRPIALHIRDALLGRSKTKAPCSEALHCAGTLAVALGRDWQPYIPLLLEPMFQTGLSESLVHALHQITRALPDLLPRVQELLLDLLSLVLARRTHGALTPPATVAALQAALAVGELQGQALTRMALQTFAQFRFAPHSLLEFIRDHVVPCLDNGEASIRRAAVLAACHGVEDHVEYGRRDGRRIHSSQLRIVDKIVQRLLTSAVSDLAVSVRKAVLQAFVKARSLASSLAQSEALGILFIALNDESSGVRSLTLQLAGSLGAVNPAFVMPALRRHLLQLLSDMECAPDTRQREDSAKLLGVLIGAAPKLVLPYTSPILACLVTQLGADRGAPGHDPGAAGHEGRLVGSSPSLHSLAGRGSTHGAGARALPPPKGGSAAAKGARPDDGFELFVLMTLGELARVAGSRLQPEVGKVLPLIIAAIQEDGSAAKRLVAVNTLGQVVENTGCVLEPYRMFPQLLGILLRMLNEGGPIVKREVMKVLGIMGALDPHIHKLNLAELQGEGKLEAEGVRPQTREQDAINAANLPVGDQGLDLLPSAGLVTSSEDYYPTVAINALMRLLRNPGLSALHGRAVAALFDIIKSMGFNFVLYLPKVVPVLLQLTRGADDLQRRVDMVRALTDLVSIMRQHISRFLKDFLDLVHEFWRGAPVMQPYLLTLLGELSHTLQDDFHTYMPDLLPMFVAVFDDAERTGDFAMIKPALEAIRSLGTVLESSLQLLLPVLVRLITPGASAAPLAVQEETLVTMQEVLPKMQLAGYSSAILHPLTRLLDSSSDELRERALDTICAVALAVGPDFAVFVPVIKKAVARHRMPPHAAFLRIAGKLQQQDPPCMSDAEDWEHSSGFLAEEHLARYLNTPGRYAYEAAPVSQTSADEGLYDTIGGQRNGGRHDGVGNLRRAWESSQRSTKDDWAEWMRNFSIELLKQSPSKALRACASLSQANPAMARELFAAGFVSCWSELEESLQDQLVRSLEAALASPTIPPDIVTTLLNLAEFMEHDEKALPLDTRTLGALAEKCHAYAKALHYKELEYNTSPSTAIEALISINNHLRQPDAAVGILTAAQKTKEMTLKESWYEKLQRWDEALRAYRKRLETTKPGSPENIEALLGECRCLAALAEWEELYSVCRREWQKMEPQTRRELAPVAAHAAWQLGEWKCMEDYVDVIKHQQAGSSEGAFLSAVLHVKKEDYTAAMVDVDQARELLGTELSALVGESYERAYGDMVRVQQLTELEDILTFKLAEQVTKGNPAIMTHTKNFTQAMWAGRMQGVQRNVEVWQALLSVRGLLLDMHEDTATWLKFASLCRKSGRRRQSEAALQRLLQDTRASARARGLDRFHPDNREADVLFAWHKHQWATGPRQEAFMGVQELAQHLGAAQDLRRGAGGEDPGRLLLAAKVHMKLGLWRRALTENLSQNSISSVLANLKAATEFAPDFGKIWHHWALFNVEAMGFYSKHDPSAAQRFVAPAIIGFFRSIELGQAPPETQRMGQAVRSSLQDILRLLTLWFQHGAAPDVEAALADGFSHVNIDTWLVVIPQVIARIHTNSYPVRRLIHSLLVRIGRFHPQALMYPLLVACKSQSVARRAAAVSVMDNVRQHSATLVEQAQLVSQELIRMAVLWHEQWHESLEEASRLYFGESNVDGMLDTLLPLHEMMKENGPSTLQEIAFVQAYGRELDEAYEWCLKFKQSRREAELHQAWDLYYHVFRKINKQLPSLSVLELQYVAPALVRAKNLELAVPGTYIVGEAMVTIGSFRSQLHVITSKQRPRKLTILGSDGAEYMFLLKGHEDLRQDERVMQLFGLVNNMLANDRVTAERDLSIARYAVIPLSPNSGLIGWVPNTDTLHSLIREYRDARKIPLNVEHRLMLGMAPDYDHLTVIQKVEVFEHSLNSTSGEDLHKVLWLKSRSSEAWLDKRTNYTRSTAVMSMVGYILGLGDRHPSNLMLDRYSGKLLHIDFGDCFEASMQREKFPERVPFRLTRMMIKAFEISGIEGNFRATCNEVLRVLRSEKDSVMAMLEAFVHDPLINWRLLNANDGAAFEAAAAPDGELPPSPPMRESSRQEALASVPGDAAEALNERAVVVMKRLSEKLTGRDSGQDDRDADTVSQQVQRLIAQATSAENLSVMYIGWCAFW</sequence>
<evidence type="ECO:0000256" key="4">
    <source>
        <dbReference type="ARBA" id="ARBA00022737"/>
    </source>
</evidence>
<dbReference type="Pfam" id="PF00454">
    <property type="entry name" value="PI3_PI4_kinase"/>
    <property type="match status" value="1"/>
</dbReference>
<keyword evidence="3 10" id="KW-0808">Transferase</keyword>
<evidence type="ECO:0000256" key="7">
    <source>
        <dbReference type="ARBA" id="ARBA00022840"/>
    </source>
</evidence>
<dbReference type="InterPro" id="IPR018936">
    <property type="entry name" value="PI3/4_kinase_CS"/>
</dbReference>
<keyword evidence="5 10" id="KW-0547">Nucleotide-binding</keyword>
<dbReference type="FunFam" id="1.20.120.150:FF:000001">
    <property type="entry name" value="Serine/threonine-protein kinase TOR"/>
    <property type="match status" value="1"/>
</dbReference>
<dbReference type="InterPro" id="IPR000403">
    <property type="entry name" value="PI3/4_kinase_cat_dom"/>
</dbReference>
<dbReference type="SMART" id="SM01345">
    <property type="entry name" value="Rapamycin_bind"/>
    <property type="match status" value="1"/>
</dbReference>
<dbReference type="PANTHER" id="PTHR11139:SF9">
    <property type="entry name" value="SERINE_THREONINE-PROTEIN KINASE MTOR"/>
    <property type="match status" value="1"/>
</dbReference>
<dbReference type="EC" id="2.7.11.1" evidence="10"/>
<evidence type="ECO:0000313" key="15">
    <source>
        <dbReference type="EMBL" id="JAT69237.1"/>
    </source>
</evidence>
<dbReference type="InterPro" id="IPR016024">
    <property type="entry name" value="ARM-type_fold"/>
</dbReference>
<feature type="region of interest" description="Disordered" evidence="11">
    <location>
        <begin position="692"/>
        <end position="741"/>
    </location>
</feature>
<name>A0A1D1ZQZ7_AUXPR</name>
<reference evidence="15" key="1">
    <citation type="submission" date="2015-08" db="EMBL/GenBank/DDBJ databases">
        <authorList>
            <person name="Babu N.S."/>
            <person name="Beckwith C.J."/>
            <person name="Beseler K.G."/>
            <person name="Brison A."/>
            <person name="Carone J.V."/>
            <person name="Caskin T.P."/>
            <person name="Diamond M."/>
            <person name="Durham M.E."/>
            <person name="Foxe J.M."/>
            <person name="Go M."/>
            <person name="Henderson B.A."/>
            <person name="Jones I.B."/>
            <person name="McGettigan J.A."/>
            <person name="Micheletti S.J."/>
            <person name="Nasrallah M.E."/>
            <person name="Ortiz D."/>
            <person name="Piller C.R."/>
            <person name="Privatt S.R."/>
            <person name="Schneider S.L."/>
            <person name="Sharp S."/>
            <person name="Smith T.C."/>
            <person name="Stanton J.D."/>
            <person name="Ullery H.E."/>
            <person name="Wilson R.J."/>
            <person name="Serrano M.G."/>
            <person name="Buck G."/>
            <person name="Lee V."/>
            <person name="Wang Y."/>
            <person name="Carvalho R."/>
            <person name="Voegtly L."/>
            <person name="Shi R."/>
            <person name="Duckworth R."/>
            <person name="Johnson A."/>
            <person name="Loviza R."/>
            <person name="Walstead R."/>
            <person name="Shah Z."/>
            <person name="Kiflezghi M."/>
            <person name="Wade K."/>
            <person name="Ball S.L."/>
            <person name="Bradley K.W."/>
            <person name="Asai D.J."/>
            <person name="Bowman C.A."/>
            <person name="Russell D.A."/>
            <person name="Pope W.H."/>
            <person name="Jacobs-Sera D."/>
            <person name="Hendrix R.W."/>
            <person name="Hatfull G.F."/>
        </authorList>
    </citation>
    <scope>NUCLEOTIDE SEQUENCE</scope>
</reference>
<dbReference type="PROSITE" id="PS50290">
    <property type="entry name" value="PI3_4_KINASE_3"/>
    <property type="match status" value="1"/>
</dbReference>
<evidence type="ECO:0000256" key="9">
    <source>
        <dbReference type="ARBA" id="ARBA00048679"/>
    </source>
</evidence>
<proteinExistence type="inferred from homology"/>
<dbReference type="FunFam" id="1.10.1070.11:FF:000029">
    <property type="entry name" value="Serine/threonine-protein kinase TOR"/>
    <property type="match status" value="1"/>
</dbReference>
<evidence type="ECO:0000256" key="8">
    <source>
        <dbReference type="ARBA" id="ARBA00047899"/>
    </source>
</evidence>